<feature type="region of interest" description="Disordered" evidence="1">
    <location>
        <begin position="323"/>
        <end position="345"/>
    </location>
</feature>
<dbReference type="PhylomeDB" id="A0A0G4EC09"/>
<dbReference type="InParanoid" id="A0A0G4EC09"/>
<dbReference type="AlphaFoldDB" id="A0A0G4EC09"/>
<dbReference type="STRING" id="1169540.A0A0G4EC09"/>
<dbReference type="OrthoDB" id="411190at2759"/>
<gene>
    <name evidence="3" type="ORF">Vbra_11240</name>
</gene>
<dbReference type="PANTHER" id="PTHR47643">
    <property type="entry name" value="TPR DOMAIN PROTEIN (AFU_ORTHOLOGUE AFUA_5G12710)"/>
    <property type="match status" value="1"/>
</dbReference>
<dbReference type="InterPro" id="IPR046341">
    <property type="entry name" value="SET_dom_sf"/>
</dbReference>
<feature type="compositionally biased region" description="Low complexity" evidence="1">
    <location>
        <begin position="325"/>
        <end position="345"/>
    </location>
</feature>
<dbReference type="Proteomes" id="UP000041254">
    <property type="component" value="Unassembled WGS sequence"/>
</dbReference>
<evidence type="ECO:0000313" key="4">
    <source>
        <dbReference type="Proteomes" id="UP000041254"/>
    </source>
</evidence>
<evidence type="ECO:0000313" key="3">
    <source>
        <dbReference type="EMBL" id="CEL93530.1"/>
    </source>
</evidence>
<dbReference type="InterPro" id="IPR001214">
    <property type="entry name" value="SET_dom"/>
</dbReference>
<accession>A0A0G4EC09</accession>
<feature type="region of interest" description="Disordered" evidence="1">
    <location>
        <begin position="406"/>
        <end position="470"/>
    </location>
</feature>
<keyword evidence="4" id="KW-1185">Reference proteome</keyword>
<dbReference type="VEuPathDB" id="CryptoDB:Vbra_11240"/>
<dbReference type="PROSITE" id="PS50280">
    <property type="entry name" value="SET"/>
    <property type="match status" value="1"/>
</dbReference>
<dbReference type="PANTHER" id="PTHR47643:SF2">
    <property type="entry name" value="TPR DOMAIN PROTEIN (AFU_ORTHOLOGUE AFUA_5G12710)"/>
    <property type="match status" value="1"/>
</dbReference>
<dbReference type="Gene3D" id="2.170.270.10">
    <property type="entry name" value="SET domain"/>
    <property type="match status" value="1"/>
</dbReference>
<dbReference type="InterPro" id="IPR053209">
    <property type="entry name" value="Gramillin-biosynth_MTr"/>
</dbReference>
<organism evidence="3 4">
    <name type="scientific">Vitrella brassicaformis (strain CCMP3155)</name>
    <dbReference type="NCBI Taxonomy" id="1169540"/>
    <lineage>
        <taxon>Eukaryota</taxon>
        <taxon>Sar</taxon>
        <taxon>Alveolata</taxon>
        <taxon>Colpodellida</taxon>
        <taxon>Vitrellaceae</taxon>
        <taxon>Vitrella</taxon>
    </lineage>
</organism>
<feature type="domain" description="SET" evidence="2">
    <location>
        <begin position="805"/>
        <end position="1015"/>
    </location>
</feature>
<sequence length="1199" mass="129714">MRYLKRIAAPREARQEPRRAYDVEPEGASGELLRAFQEHMTSKVEELISVVASPSVEPAVKWMATGLLGSVAYGMWSVTETHDWENDGGDQPGWMDRFDDALERVTVQMSDQRSLLQAVASLMIESLEAAKCSADVVAMALQIPIRIAETTLDPEVRERRVRRLVRAGFVRAATSVLADRGVLLASGPPHPKAPDVLGSCMDVIDDVLFNDAQAVATEEKLPDALCDILLMKLKGELELGAAAGDAERDDVERITAQLDDLISCGDGQVDDGSWSSNRIAERIVQLDSIAQLQAAQRGDDGSTINVPHKVSTFLGKVASSAQPLTSSPSAAARGPAASSSSTRGAAAGPVEAMEDALVAFAAAHDMRVKTKRLNEMIRVQSTLSFADQHSLVGRSDALRKRLNEVMGDRKEAAMGPSTSGGTTAEDRRRPTAAAPSSSGSASCRLAAQGHADTPMPSRQPCDIGREGGRVRPSGAMLEEVRLCMGSNTPRPLSQSANSPFSATAVGTALCNSGKCLDTYRVFIHGVRSSGPESLAELLVRRGQCHFALESYVSAFLDVTTALRILPPPPSLAPDSRAALTQQTAHQVYKGIIKWLNGQQAAAGDADDFRLPSRKATTRLMKLAMAELCTRDRPVVVPTCMELALTEGEQLQDDEQYARARNCFTAGLAGADVETLVTLLSNASFCLLRRLLVKEGGPDAVGCAAAALHLSFLDHRPSHQLTTIQQRSLAWLGKGLLAERLFGAADVVAKAIKKHASEGQMQNEADTLQQRISTHRTNAKGVYNWAAIYRQAVDNGKERELGRPTPSIDVAEYAGPLAVRHSEGQQPSLCATEDISQVGQLLLVQKPVFPGLDGFSSLGYTSADQDSWHPRQISQLFCLPRGRGQASSMAAPPSRETLLGLAPCFPMLPRFMHSSSGKEEFGSPAATLDGGGRERLADLVAFNFRKVGDLTKHGGLGPLSKCVPLLHPTSGLWPLASLMQHAGEKRNAIWYQVEGLLIVRAIRPIPRGGEVTVSFWDQLWTSPQREIELARYYQLPPPCDPPRVLSLAAQMWEELDKMDIPAEWWIHPADKMDTPSAHRKVEGCVGSPVHGERGLQMVNELLQEARQMEEQGGSLLVLRLLAWRCMVLNMCRRGEEEALAAARETVAYSRSIRGHDVDDLLLLAIGGQHVNSLGDDFRQACELLLGTAEAADTLFSPLVS</sequence>
<evidence type="ECO:0000259" key="2">
    <source>
        <dbReference type="PROSITE" id="PS50280"/>
    </source>
</evidence>
<protein>
    <recommendedName>
        <fullName evidence="2">SET domain-containing protein</fullName>
    </recommendedName>
</protein>
<feature type="compositionally biased region" description="Low complexity" evidence="1">
    <location>
        <begin position="432"/>
        <end position="447"/>
    </location>
</feature>
<evidence type="ECO:0000256" key="1">
    <source>
        <dbReference type="SAM" id="MobiDB-lite"/>
    </source>
</evidence>
<dbReference type="SUPFAM" id="SSF82199">
    <property type="entry name" value="SET domain"/>
    <property type="match status" value="1"/>
</dbReference>
<name>A0A0G4EC09_VITBC</name>
<reference evidence="3 4" key="1">
    <citation type="submission" date="2014-11" db="EMBL/GenBank/DDBJ databases">
        <authorList>
            <person name="Zhu J."/>
            <person name="Qi W."/>
            <person name="Song R."/>
        </authorList>
    </citation>
    <scope>NUCLEOTIDE SEQUENCE [LARGE SCALE GENOMIC DNA]</scope>
</reference>
<proteinExistence type="predicted"/>
<dbReference type="EMBL" id="CDMY01000176">
    <property type="protein sequence ID" value="CEL93530.1"/>
    <property type="molecule type" value="Genomic_DNA"/>
</dbReference>